<evidence type="ECO:0000256" key="5">
    <source>
        <dbReference type="ARBA" id="ARBA00022833"/>
    </source>
</evidence>
<protein>
    <submittedName>
        <fullName evidence="10">Baculoviral IAP repeat-containing protein 3-like</fullName>
    </submittedName>
</protein>
<feature type="region of interest" description="Disordered" evidence="7">
    <location>
        <begin position="977"/>
        <end position="1012"/>
    </location>
</feature>
<evidence type="ECO:0000313" key="10">
    <source>
        <dbReference type="RefSeq" id="XP_022293034.1"/>
    </source>
</evidence>
<dbReference type="RefSeq" id="XP_022293034.1">
    <property type="nucleotide sequence ID" value="XM_022437326.1"/>
</dbReference>
<name>A0A8B8AS54_CRAVI</name>
<evidence type="ECO:0000256" key="6">
    <source>
        <dbReference type="PROSITE-ProRule" id="PRU00175"/>
    </source>
</evidence>
<evidence type="ECO:0000313" key="9">
    <source>
        <dbReference type="Proteomes" id="UP000694844"/>
    </source>
</evidence>
<dbReference type="PANTHER" id="PTHR10044:SF139">
    <property type="entry name" value="DEATH-ASSOCIATED INHIBITOR OF APOPTOSIS 2"/>
    <property type="match status" value="1"/>
</dbReference>
<dbReference type="Gene3D" id="3.30.40.10">
    <property type="entry name" value="Zinc/RING finger domain, C3HC4 (zinc finger)"/>
    <property type="match status" value="1"/>
</dbReference>
<dbReference type="GO" id="GO:0031398">
    <property type="term" value="P:positive regulation of protein ubiquitination"/>
    <property type="evidence" value="ECO:0007669"/>
    <property type="project" value="TreeGrafter"/>
</dbReference>
<dbReference type="PROSITE" id="PS50089">
    <property type="entry name" value="ZF_RING_2"/>
    <property type="match status" value="1"/>
</dbReference>
<dbReference type="GO" id="GO:0043027">
    <property type="term" value="F:cysteine-type endopeptidase inhibitor activity involved in apoptotic process"/>
    <property type="evidence" value="ECO:0007669"/>
    <property type="project" value="TreeGrafter"/>
</dbReference>
<dbReference type="GO" id="GO:0008270">
    <property type="term" value="F:zinc ion binding"/>
    <property type="evidence" value="ECO:0007669"/>
    <property type="project" value="UniProtKB-KW"/>
</dbReference>
<dbReference type="KEGG" id="cvn:111103816"/>
<feature type="compositionally biased region" description="Polar residues" evidence="7">
    <location>
        <begin position="902"/>
        <end position="911"/>
    </location>
</feature>
<dbReference type="GO" id="GO:0005737">
    <property type="term" value="C:cytoplasm"/>
    <property type="evidence" value="ECO:0007669"/>
    <property type="project" value="TreeGrafter"/>
</dbReference>
<dbReference type="AlphaFoldDB" id="A0A8B8AS54"/>
<dbReference type="OrthoDB" id="5855668at2759"/>
<dbReference type="GO" id="GO:0006915">
    <property type="term" value="P:apoptotic process"/>
    <property type="evidence" value="ECO:0007669"/>
    <property type="project" value="UniProtKB-KW"/>
</dbReference>
<dbReference type="InterPro" id="IPR001841">
    <property type="entry name" value="Znf_RING"/>
</dbReference>
<keyword evidence="9" id="KW-1185">Reference proteome</keyword>
<dbReference type="FunFam" id="1.10.1170.10:FF:000002">
    <property type="entry name" value="Baculoviral IAP repeat containing 7"/>
    <property type="match status" value="1"/>
</dbReference>
<dbReference type="Gene3D" id="1.10.1170.10">
    <property type="entry name" value="Inhibitor Of Apoptosis Protein (2mihbC-IAP-1), Chain A"/>
    <property type="match status" value="3"/>
</dbReference>
<dbReference type="GO" id="GO:0051726">
    <property type="term" value="P:regulation of cell cycle"/>
    <property type="evidence" value="ECO:0007669"/>
    <property type="project" value="TreeGrafter"/>
</dbReference>
<feature type="compositionally biased region" description="Basic and acidic residues" evidence="7">
    <location>
        <begin position="1003"/>
        <end position="1012"/>
    </location>
</feature>
<dbReference type="PANTHER" id="PTHR10044">
    <property type="entry name" value="INHIBITOR OF APOPTOSIS"/>
    <property type="match status" value="1"/>
</dbReference>
<dbReference type="CDD" id="cd00022">
    <property type="entry name" value="BIR"/>
    <property type="match status" value="2"/>
</dbReference>
<dbReference type="InterPro" id="IPR013083">
    <property type="entry name" value="Znf_RING/FYVE/PHD"/>
</dbReference>
<feature type="compositionally biased region" description="Polar residues" evidence="7">
    <location>
        <begin position="978"/>
        <end position="995"/>
    </location>
</feature>
<sequence>MMCDKVHFKPSDVMDDELKNKLKKFGSDFGNGVERSLCEMPIISQICILLFHSPLARVKEISSLSIHKNNKEKSEYLSKEELIGVLRDNPNSFIAFANMNRVTTSLQDISNAIEICTSSGISIEKHNLDAILELGKTFKKLTKNISLYDVKFMQTDTAIGSKMEIPNKQVSESILVDQSVEKYEQLKLESFVKLFTAGYEAIPKFLEALQEELENILQKEFSKAENKSEKVESLIREILTKVDEENDNFIDYELYKTLQRVLEMIIENREGDFKTEKENDEKVAEKNEVKKSEKEIANGILRIYESVAEKLKDLLATNLLRMPANEEYWPMKSVSKASRKAVPPFARSPLFSVKESKRLMSGGIGIQFSNNEVMLDFLTVALKDIHPKKLHGCSREIPKRIHMPDGGTFHDLSLFELCGVSPLLTHVISHPIFQKVDGMMENMMNRLASFKDWPASAPISALRLVDSGFYFNVQNSTVACYSCALHIETRELACELKDDSVLNMHLRLSEKCPHALQQRHDKLLSQTGSFMFSFSKENIAIGGSVFSSINSSPIQKDNLNLLPDLGNLEINEKKYSLSPFHVNSKNVVNNKVTEKDNFSTNFNSQTYVKHDSGYETQTSVAGASCLDTKQGFPIQTEVADSLNFFDEPNLHPNSLFGDQIISMSDKNKNEGLSNPQIVVAETSEPECSPIFKSTEEDLAYSIRYPEYKTVEKRLKSFESWPLNDKQNKEDLVLCGFFYTGQQDIVRCFSCDIGLAEWDETDEPWSEHARHSPHCKYLKKFKGQDFINRVQQEWRKIYNPKAPHMQDLAKRIESFQGQWPESNTQTPKQIAEAGFYYTGEEDAVRCHYCDGGLREWEPGDDPWTEHAHWFPFCKYVMKIKGVQFIDEVQQRYMSEEGAAHESSGLNAAAQSKPSEEDNNPLCSPAANSVLDMGYSKVKVQYAIDKFVAEKGHNKYDASELLNILLDMEDKGETVPYETMTRQTSNENTKASANSRAITDDSETDSDKDPEMLEEENQRLKKQLLCLKCEKAERVMVFIPCGHRLVCKACSDKMRKCIQCKKKIQKKVKTYLC</sequence>
<dbReference type="GO" id="GO:0005634">
    <property type="term" value="C:nucleus"/>
    <property type="evidence" value="ECO:0007669"/>
    <property type="project" value="TreeGrafter"/>
</dbReference>
<feature type="domain" description="RING-type" evidence="8">
    <location>
        <begin position="1024"/>
        <end position="1059"/>
    </location>
</feature>
<keyword evidence="4 6" id="KW-0863">Zinc-finger</keyword>
<evidence type="ECO:0000256" key="1">
    <source>
        <dbReference type="ARBA" id="ARBA00006672"/>
    </source>
</evidence>
<dbReference type="Proteomes" id="UP000694844">
    <property type="component" value="Chromosome 7"/>
</dbReference>
<evidence type="ECO:0000256" key="3">
    <source>
        <dbReference type="ARBA" id="ARBA00022723"/>
    </source>
</evidence>
<dbReference type="Pfam" id="PF13920">
    <property type="entry name" value="zf-C3HC4_3"/>
    <property type="match status" value="1"/>
</dbReference>
<dbReference type="InterPro" id="IPR001370">
    <property type="entry name" value="BIR_rpt"/>
</dbReference>
<dbReference type="SUPFAM" id="SSF57924">
    <property type="entry name" value="Inhibitor of apoptosis (IAP) repeat"/>
    <property type="match status" value="3"/>
</dbReference>
<evidence type="ECO:0000256" key="2">
    <source>
        <dbReference type="ARBA" id="ARBA00022703"/>
    </source>
</evidence>
<comment type="similarity">
    <text evidence="1">Belongs to the IAP family.</text>
</comment>
<proteinExistence type="inferred from homology"/>
<reference evidence="10" key="1">
    <citation type="submission" date="2025-08" db="UniProtKB">
        <authorList>
            <consortium name="RefSeq"/>
        </authorList>
    </citation>
    <scope>IDENTIFICATION</scope>
    <source>
        <tissue evidence="10">Whole sample</tissue>
    </source>
</reference>
<accession>A0A8B8AS54</accession>
<keyword evidence="5" id="KW-0862">Zinc</keyword>
<dbReference type="GO" id="GO:0043066">
    <property type="term" value="P:negative regulation of apoptotic process"/>
    <property type="evidence" value="ECO:0007669"/>
    <property type="project" value="TreeGrafter"/>
</dbReference>
<organism evidence="9 10">
    <name type="scientific">Crassostrea virginica</name>
    <name type="common">Eastern oyster</name>
    <dbReference type="NCBI Taxonomy" id="6565"/>
    <lineage>
        <taxon>Eukaryota</taxon>
        <taxon>Metazoa</taxon>
        <taxon>Spiralia</taxon>
        <taxon>Lophotrochozoa</taxon>
        <taxon>Mollusca</taxon>
        <taxon>Bivalvia</taxon>
        <taxon>Autobranchia</taxon>
        <taxon>Pteriomorphia</taxon>
        <taxon>Ostreida</taxon>
        <taxon>Ostreoidea</taxon>
        <taxon>Ostreidae</taxon>
        <taxon>Crassostrea</taxon>
    </lineage>
</organism>
<dbReference type="PROSITE" id="PS01282">
    <property type="entry name" value="BIR_REPEAT_1"/>
    <property type="match status" value="1"/>
</dbReference>
<feature type="region of interest" description="Disordered" evidence="7">
    <location>
        <begin position="894"/>
        <end position="919"/>
    </location>
</feature>
<dbReference type="InterPro" id="IPR050784">
    <property type="entry name" value="IAP"/>
</dbReference>
<evidence type="ECO:0000259" key="8">
    <source>
        <dbReference type="PROSITE" id="PS50089"/>
    </source>
</evidence>
<dbReference type="FunFam" id="1.10.1170.10:FF:000003">
    <property type="entry name" value="E3 ubiquitin-protein ligase XIAP"/>
    <property type="match status" value="1"/>
</dbReference>
<dbReference type="SMART" id="SM00238">
    <property type="entry name" value="BIR"/>
    <property type="match status" value="3"/>
</dbReference>
<evidence type="ECO:0000256" key="4">
    <source>
        <dbReference type="ARBA" id="ARBA00022771"/>
    </source>
</evidence>
<dbReference type="GO" id="GO:0061630">
    <property type="term" value="F:ubiquitin protein ligase activity"/>
    <property type="evidence" value="ECO:0007669"/>
    <property type="project" value="TreeGrafter"/>
</dbReference>
<keyword evidence="3" id="KW-0479">Metal-binding</keyword>
<gene>
    <name evidence="10" type="primary">LOC111103816</name>
</gene>
<evidence type="ECO:0000256" key="7">
    <source>
        <dbReference type="SAM" id="MobiDB-lite"/>
    </source>
</evidence>
<dbReference type="GeneID" id="111103816"/>
<keyword evidence="2" id="KW-0053">Apoptosis</keyword>
<dbReference type="PROSITE" id="PS50143">
    <property type="entry name" value="BIR_REPEAT_2"/>
    <property type="match status" value="3"/>
</dbReference>
<dbReference type="Pfam" id="PF00653">
    <property type="entry name" value="BIR"/>
    <property type="match status" value="3"/>
</dbReference>